<dbReference type="OrthoDB" id="9758772at2"/>
<feature type="region of interest" description="Disordered" evidence="2">
    <location>
        <begin position="414"/>
        <end position="463"/>
    </location>
</feature>
<evidence type="ECO:0000259" key="3">
    <source>
        <dbReference type="Pfam" id="PF03629"/>
    </source>
</evidence>
<feature type="region of interest" description="Disordered" evidence="2">
    <location>
        <begin position="267"/>
        <end position="330"/>
    </location>
</feature>
<feature type="domain" description="Sialate O-acetylesterase" evidence="3">
    <location>
        <begin position="872"/>
        <end position="1114"/>
    </location>
</feature>
<dbReference type="HOGENOM" id="CLU_279881_0_0_11"/>
<dbReference type="InterPro" id="IPR005181">
    <property type="entry name" value="SASA"/>
</dbReference>
<dbReference type="PRINTS" id="PR01217">
    <property type="entry name" value="PRICHEXTENSN"/>
</dbReference>
<feature type="compositionally biased region" description="Pro residues" evidence="2">
    <location>
        <begin position="280"/>
        <end position="327"/>
    </location>
</feature>
<dbReference type="Pfam" id="PF03629">
    <property type="entry name" value="SASA"/>
    <property type="match status" value="1"/>
</dbReference>
<organism evidence="4 5">
    <name type="scientific">Clavibacter michiganensis subsp. insidiosus</name>
    <dbReference type="NCBI Taxonomy" id="33014"/>
    <lineage>
        <taxon>Bacteria</taxon>
        <taxon>Bacillati</taxon>
        <taxon>Actinomycetota</taxon>
        <taxon>Actinomycetes</taxon>
        <taxon>Micrococcales</taxon>
        <taxon>Microbacteriaceae</taxon>
        <taxon>Clavibacter</taxon>
    </lineage>
</organism>
<gene>
    <name evidence="4" type="ORF">VO01_05025</name>
</gene>
<dbReference type="Gene3D" id="3.40.50.1110">
    <property type="entry name" value="SGNH hydrolase"/>
    <property type="match status" value="1"/>
</dbReference>
<accession>A0A0D5CFX2</accession>
<dbReference type="InterPro" id="IPR052940">
    <property type="entry name" value="Carb_Esterase_6"/>
</dbReference>
<dbReference type="PATRIC" id="fig|33014.5.peg.1046"/>
<reference evidence="4 5" key="1">
    <citation type="journal article" date="2015" name="Genome Announc.">
        <title>Complete Genome Sequence of Clavibacter michiganensis subsp. insidiosus R1-1 Using PacBio Single-Molecule Real-Time Technology.</title>
        <authorList>
            <person name="Lu Y."/>
            <person name="Samac D.A."/>
            <person name="Glazebrook J."/>
            <person name="Ishimaru C.A."/>
        </authorList>
    </citation>
    <scope>NUCLEOTIDE SEQUENCE [LARGE SCALE GENOMIC DNA]</scope>
    <source>
        <strain evidence="4 5">R1-1</strain>
    </source>
</reference>
<feature type="compositionally biased region" description="Low complexity" evidence="2">
    <location>
        <begin position="267"/>
        <end position="279"/>
    </location>
</feature>
<dbReference type="PANTHER" id="PTHR31988:SF19">
    <property type="entry name" value="9-O-ACETYL-N-ACETYLNEURAMINIC ACID DEACETYLASE-RELATED"/>
    <property type="match status" value="1"/>
</dbReference>
<proteinExistence type="predicted"/>
<protein>
    <recommendedName>
        <fullName evidence="3">Sialate O-acetylesterase domain-containing protein</fullName>
    </recommendedName>
</protein>
<dbReference type="EMBL" id="CP011043">
    <property type="protein sequence ID" value="AJW78573.1"/>
    <property type="molecule type" value="Genomic_DNA"/>
</dbReference>
<dbReference type="GO" id="GO:0016787">
    <property type="term" value="F:hydrolase activity"/>
    <property type="evidence" value="ECO:0007669"/>
    <property type="project" value="UniProtKB-KW"/>
</dbReference>
<sequence>MGEHHSAVRRASTRGTRTASTRARLVAAITGLSLGVTLLVAVEPGAAPAQAATTGTAASSARVIAPGTSAVPSAATEGAPTTASMMRILQATAAAAPFTATPAPVITGKAVIGQRLLATTARWTPAATTSAYAWLVDGVPVSGQTSTAYTVRAADAGSVITVAVTGSRSGYDATTQTSEPTATVPTPVVAPFTAAPTPTIAGSPQVGFTLTARAGTWTPWPTFTYAWTRDGVLIGGQTGVTYRVTEQDRGAALAVTVTGTKTGYATTSRTSDAMTVPGATPTPTPTPTPTAAPTATPTPTPTVAPTPTPTVAPTNAPTPAPTTPPAAPFTAAATPTIAGTSRVGFTLSAQAGVWTPWPAFSYAWLRDGVAIAGQTGATYRVQAGDAGSRISVTVTGTKTGYATQSLTSVELQVPAASTPTPTPAPTTPAPTPTPTATPGTPTPAPPAPTPVPTPEPTAAPEDAPFSAAATPTIAGTARVGFTLSARAGVWTPWPTFSYQWTRDGVAIDGQTAVTYRVQEGDQGATIAVVVTGTKTGYVTQSLASDGLLVPLPESTPEPTVPTPDPTPAPDVAFAAVGTPSITGLGRVDYTLNAKSGTWSPWPSFSYAWMRDGVVIPDQTGASYRVVASDVGTSISVAVTGTRTGYVTQTATSPGIAVVATPVTPPPPAPAVPFEATTTPVIQGSPVADSPLRVETPAWTPEATSYSYAWARDGVTVLRATDATYAVRRADAGSRITVTVTGTRTGYTATSVTSEPTAVVVDALDVPPAEPAPSPDDQPFTDAPTPTITGDATVGSTLTAETPVWTPEATAFSYVWQRNGVVVPGRTASTYVPAPRDAGSQITVTVTGRADGYAPTSRTSVPRQIASTGEGYDVVVILGQSNAQGVGTGWDPSVDVSVPGLDQLAGSGAKAGQIVPAKDSLSHVTTWTTSGGVQAVGPGMELGRHMLADARPGRKVLLVPAAMASTSMTGDGTYAWNPADTRSRINLFTRALGQIDAALAQDPDNRLVAVVWAQGESDATRTTAAGYQSMLLDLVDRLNARYGAVPFLVGGMVPEWLNVSSLRQAIDTAQQGMPALRSNVSYIPGAAGYSRAEDSIHYTAAGARAMGDKYFAAYQRATGAVQLSR</sequence>
<evidence type="ECO:0000256" key="1">
    <source>
        <dbReference type="ARBA" id="ARBA00022801"/>
    </source>
</evidence>
<dbReference type="Gene3D" id="2.60.40.2700">
    <property type="match status" value="7"/>
</dbReference>
<name>A0A0D5CFX2_9MICO</name>
<dbReference type="Proteomes" id="UP000032604">
    <property type="component" value="Chromosome"/>
</dbReference>
<dbReference type="InterPro" id="IPR036514">
    <property type="entry name" value="SGNH_hydro_sf"/>
</dbReference>
<evidence type="ECO:0000256" key="2">
    <source>
        <dbReference type="SAM" id="MobiDB-lite"/>
    </source>
</evidence>
<evidence type="ECO:0000313" key="4">
    <source>
        <dbReference type="EMBL" id="AJW78573.1"/>
    </source>
</evidence>
<dbReference type="SUPFAM" id="SSF52266">
    <property type="entry name" value="SGNH hydrolase"/>
    <property type="match status" value="1"/>
</dbReference>
<keyword evidence="1" id="KW-0378">Hydrolase</keyword>
<dbReference type="AlphaFoldDB" id="A0A0D5CFX2"/>
<feature type="region of interest" description="Disordered" evidence="2">
    <location>
        <begin position="765"/>
        <end position="787"/>
    </location>
</feature>
<dbReference type="KEGG" id="cmh:VO01_05025"/>
<dbReference type="PANTHER" id="PTHR31988">
    <property type="entry name" value="ESTERASE, PUTATIVE (DUF303)-RELATED"/>
    <property type="match status" value="1"/>
</dbReference>
<feature type="region of interest" description="Disordered" evidence="2">
    <location>
        <begin position="1"/>
        <end position="20"/>
    </location>
</feature>
<feature type="compositionally biased region" description="Pro residues" evidence="2">
    <location>
        <begin position="420"/>
        <end position="457"/>
    </location>
</feature>
<evidence type="ECO:0000313" key="5">
    <source>
        <dbReference type="Proteomes" id="UP000032604"/>
    </source>
</evidence>